<keyword evidence="5" id="KW-0539">Nucleus</keyword>
<feature type="region of interest" description="Disordered" evidence="7">
    <location>
        <begin position="815"/>
        <end position="853"/>
    </location>
</feature>
<comment type="caution">
    <text evidence="9">The sequence shown here is derived from an EMBL/GenBank/DDBJ whole genome shotgun (WGS) entry which is preliminary data.</text>
</comment>
<dbReference type="GO" id="GO:0005634">
    <property type="term" value="C:nucleus"/>
    <property type="evidence" value="ECO:0007669"/>
    <property type="project" value="UniProtKB-SubCell"/>
</dbReference>
<dbReference type="SUPFAM" id="SSF57716">
    <property type="entry name" value="Glucocorticoid receptor-like (DNA-binding domain)"/>
    <property type="match status" value="2"/>
</dbReference>
<sequence length="1232" mass="135871">MAILNIPITNNSQLNVFKKINSLAELQLISRILPSLSLPTNTASRLENLSWRLFTLSNPNFLFNNPNFVINSLLLPKKHTEISLFAQNKASCPMINNQLQNSHLPSSNPHFSINSTLFHHKEPHETKIPYKKQKLNPNSNYITSDSRAITNTNNSYITTLPNSPNSNINLNTTSSPNPSELYSNDENLHKHKKIYPQICPLNQSSPLPQTSSNSQIFFKDPITQDSQSLDSLPPLNSKISYTNPHKTQSLSLSAKSIASNRLNSSRNSIATNNRSQNNSPQFFNPYSIRHTNTPTPSSSSTTTPKTNATSIPTTDTASSATASLTINTNPDHNTPIDNTNYNNTSTTDYNSNTGTYYFNGSTSNYSNNTNSELNNTDYIQNTLSKVNNTSSTNIKTIDASSNQQPQNLNLPSNFCYDIVCDGSLCMDSQPIFESTSNNNTTNYINNPVNNSNNNFAYRASTSTTNADVNSFNSFLNLNLNSNNHNPSFKSLNSNSADLNSNSQNLDPIFNLNSPTYFNPLKDQNIYSNTQNNQFDSQLNNQSFADFLFNLQNSIDSPDPFPNHELSNQSTNINTPTIDLNSLNTNNNQNTANIDFTITNNNFSADVYSFNNNKSSINSYNLNSFTNESISTHPVNFNNVPADTNTSLHHNNSLLQSQDLNQAYHKLPDNFSRSFDNLNDKSRRPTINNSVEKISNNNSMQYSISGIGDKSQLNATQIDFKPQLKNPENSFNAEIPPNTGADNIANLTTPTTTTKNSLIATSTDNSGHPIQEDINPEHNPKTSNKITVNKLTTDKNVIDSHAQLKKFENLKVPVNAQTKKQKNSKNPAQNLVSKSAKSKSIKAPKQRAEKSSHPVKVVKKIIEIQHDPVCSNCAARKTPLWRRCGRETLLCNACGLYLKLHGKMRPVSLQKFSDKNQAESSSSGGGDGDGGLAGGTNSAQQSDQGMQCSNCSTRTTPLWRKNNGGTVLCNACGLYFKLHKVNRPISLKSTVIKKRNRFYYAPHVTDEADKTVHADEDDGDNGANDTKRVGSCDDSNETRQIGNEIIISADNLANSSRSPSPFVFGFGSTSTSTSNNNNNIASSAVRGIHIEGNSVLGNVNERAKNINKAEVPTPYHEITTNNNGNGNIKPADYYLQQQQQQLPTTSRHKLPNLYAKQHAYDESLVPGVIYDPQATANKTRGVAPINYGGAALSEEMQQLIENIDIEEIVNTHLGPKSCLSSQEIAEKLAHIYK</sequence>
<dbReference type="InterPro" id="IPR000679">
    <property type="entry name" value="Znf_GATA"/>
</dbReference>
<feature type="region of interest" description="Disordered" evidence="7">
    <location>
        <begin position="911"/>
        <end position="946"/>
    </location>
</feature>
<dbReference type="GO" id="GO:0000978">
    <property type="term" value="F:RNA polymerase II cis-regulatory region sequence-specific DNA binding"/>
    <property type="evidence" value="ECO:0007669"/>
    <property type="project" value="TreeGrafter"/>
</dbReference>
<feature type="compositionally biased region" description="Gly residues" evidence="7">
    <location>
        <begin position="922"/>
        <end position="933"/>
    </location>
</feature>
<feature type="region of interest" description="Disordered" evidence="7">
    <location>
        <begin position="1009"/>
        <end position="1035"/>
    </location>
</feature>
<feature type="compositionally biased region" description="Low complexity" evidence="7">
    <location>
        <begin position="291"/>
        <end position="328"/>
    </location>
</feature>
<evidence type="ECO:0000256" key="5">
    <source>
        <dbReference type="ARBA" id="ARBA00023242"/>
    </source>
</evidence>
<comment type="subcellular location">
    <subcellularLocation>
        <location evidence="1">Nucleus</location>
    </subcellularLocation>
</comment>
<dbReference type="Gene3D" id="3.30.50.10">
    <property type="entry name" value="Erythroid Transcription Factor GATA-1, subunit A"/>
    <property type="match status" value="2"/>
</dbReference>
<dbReference type="Proteomes" id="UP000187283">
    <property type="component" value="Unassembled WGS sequence"/>
</dbReference>
<feature type="domain" description="GATA-type" evidence="8">
    <location>
        <begin position="869"/>
        <end position="916"/>
    </location>
</feature>
<dbReference type="CDD" id="cd00202">
    <property type="entry name" value="ZnF_GATA"/>
    <property type="match status" value="2"/>
</dbReference>
<feature type="compositionally biased region" description="Basic residues" evidence="7">
    <location>
        <begin position="835"/>
        <end position="844"/>
    </location>
</feature>
<dbReference type="GO" id="GO:0045944">
    <property type="term" value="P:positive regulation of transcription by RNA polymerase II"/>
    <property type="evidence" value="ECO:0007669"/>
    <property type="project" value="TreeGrafter"/>
</dbReference>
<dbReference type="GO" id="GO:0000981">
    <property type="term" value="F:DNA-binding transcription factor activity, RNA polymerase II-specific"/>
    <property type="evidence" value="ECO:0007669"/>
    <property type="project" value="TreeGrafter"/>
</dbReference>
<protein>
    <submittedName>
        <fullName evidence="9">Transcription factor elt-1</fullName>
    </submittedName>
</protein>
<keyword evidence="4" id="KW-0862">Zinc</keyword>
<dbReference type="GO" id="GO:0008270">
    <property type="term" value="F:zinc ion binding"/>
    <property type="evidence" value="ECO:0007669"/>
    <property type="project" value="UniProtKB-KW"/>
</dbReference>
<dbReference type="OrthoDB" id="515401at2759"/>
<name>A0A1R1Y9T5_9FUNG</name>
<dbReference type="EMBL" id="LSSN01000505">
    <property type="protein sequence ID" value="OMJ23638.1"/>
    <property type="molecule type" value="Genomic_DNA"/>
</dbReference>
<feature type="region of interest" description="Disordered" evidence="7">
    <location>
        <begin position="224"/>
        <end position="252"/>
    </location>
</feature>
<dbReference type="InterPro" id="IPR013088">
    <property type="entry name" value="Znf_NHR/GATA"/>
</dbReference>
<dbReference type="PROSITE" id="PS50114">
    <property type="entry name" value="GATA_ZN_FINGER_2"/>
    <property type="match status" value="2"/>
</dbReference>
<evidence type="ECO:0000256" key="7">
    <source>
        <dbReference type="SAM" id="MobiDB-lite"/>
    </source>
</evidence>
<feature type="region of interest" description="Disordered" evidence="7">
    <location>
        <begin position="756"/>
        <end position="783"/>
    </location>
</feature>
<dbReference type="GO" id="GO:0000122">
    <property type="term" value="P:negative regulation of transcription by RNA polymerase II"/>
    <property type="evidence" value="ECO:0007669"/>
    <property type="project" value="TreeGrafter"/>
</dbReference>
<evidence type="ECO:0000256" key="3">
    <source>
        <dbReference type="ARBA" id="ARBA00022771"/>
    </source>
</evidence>
<reference evidence="9 10" key="1">
    <citation type="submission" date="2017-01" db="EMBL/GenBank/DDBJ databases">
        <authorList>
            <person name="Mah S.A."/>
            <person name="Swanson W.J."/>
            <person name="Moy G.W."/>
            <person name="Vacquier V.D."/>
        </authorList>
    </citation>
    <scope>NUCLEOTIDE SEQUENCE [LARGE SCALE GENOMIC DNA]</scope>
    <source>
        <strain evidence="9 10">GSMNP</strain>
    </source>
</reference>
<dbReference type="PANTHER" id="PTHR10071:SF281">
    <property type="entry name" value="BOX A-BINDING FACTOR-RELATED"/>
    <property type="match status" value="1"/>
</dbReference>
<accession>A0A1R1Y9T5</accession>
<organism evidence="9 10">
    <name type="scientific">Smittium culicis</name>
    <dbReference type="NCBI Taxonomy" id="133412"/>
    <lineage>
        <taxon>Eukaryota</taxon>
        <taxon>Fungi</taxon>
        <taxon>Fungi incertae sedis</taxon>
        <taxon>Zoopagomycota</taxon>
        <taxon>Kickxellomycotina</taxon>
        <taxon>Harpellomycetes</taxon>
        <taxon>Harpellales</taxon>
        <taxon>Legeriomycetaceae</taxon>
        <taxon>Smittium</taxon>
    </lineage>
</organism>
<feature type="compositionally biased region" description="Polar residues" evidence="7">
    <location>
        <begin position="267"/>
        <end position="284"/>
    </location>
</feature>
<evidence type="ECO:0000313" key="9">
    <source>
        <dbReference type="EMBL" id="OMJ23638.1"/>
    </source>
</evidence>
<feature type="compositionally biased region" description="Polar residues" evidence="7">
    <location>
        <begin position="935"/>
        <end position="946"/>
    </location>
</feature>
<dbReference type="SMART" id="SM00401">
    <property type="entry name" value="ZnF_GATA"/>
    <property type="match status" value="2"/>
</dbReference>
<feature type="region of interest" description="Disordered" evidence="7">
    <location>
        <begin position="267"/>
        <end position="345"/>
    </location>
</feature>
<evidence type="ECO:0000313" key="10">
    <source>
        <dbReference type="Proteomes" id="UP000187283"/>
    </source>
</evidence>
<feature type="domain" description="GATA-type" evidence="8">
    <location>
        <begin position="941"/>
        <end position="994"/>
    </location>
</feature>
<dbReference type="STRING" id="133412.A0A1R1Y9T5"/>
<evidence type="ECO:0000259" key="8">
    <source>
        <dbReference type="PROSITE" id="PS50114"/>
    </source>
</evidence>
<keyword evidence="3 6" id="KW-0863">Zinc-finger</keyword>
<evidence type="ECO:0000256" key="4">
    <source>
        <dbReference type="ARBA" id="ARBA00022833"/>
    </source>
</evidence>
<dbReference type="FunFam" id="3.30.50.10:FF:000007">
    <property type="entry name" value="Nitrogen regulatory AreA, N-terminal"/>
    <property type="match status" value="1"/>
</dbReference>
<dbReference type="AlphaFoldDB" id="A0A1R1Y9T5"/>
<keyword evidence="10" id="KW-1185">Reference proteome</keyword>
<evidence type="ECO:0000256" key="6">
    <source>
        <dbReference type="PROSITE-ProRule" id="PRU00094"/>
    </source>
</evidence>
<dbReference type="PROSITE" id="PS00344">
    <property type="entry name" value="GATA_ZN_FINGER_1"/>
    <property type="match status" value="2"/>
</dbReference>
<keyword evidence="2" id="KW-0479">Metal-binding</keyword>
<feature type="compositionally biased region" description="Polar residues" evidence="7">
    <location>
        <begin position="237"/>
        <end position="252"/>
    </location>
</feature>
<dbReference type="PRINTS" id="PR00619">
    <property type="entry name" value="GATAZNFINGER"/>
</dbReference>
<gene>
    <name evidence="9" type="ORF">AYI70_g2139</name>
</gene>
<proteinExistence type="predicted"/>
<dbReference type="InterPro" id="IPR039355">
    <property type="entry name" value="Transcription_factor_GATA"/>
</dbReference>
<evidence type="ECO:0000256" key="2">
    <source>
        <dbReference type="ARBA" id="ARBA00022723"/>
    </source>
</evidence>
<dbReference type="Pfam" id="PF00320">
    <property type="entry name" value="GATA"/>
    <property type="match status" value="2"/>
</dbReference>
<feature type="compositionally biased region" description="Polar residues" evidence="7">
    <location>
        <begin position="756"/>
        <end position="767"/>
    </location>
</feature>
<evidence type="ECO:0000256" key="1">
    <source>
        <dbReference type="ARBA" id="ARBA00004123"/>
    </source>
</evidence>
<dbReference type="PANTHER" id="PTHR10071">
    <property type="entry name" value="TRANSCRIPTION FACTOR GATA FAMILY MEMBER"/>
    <property type="match status" value="1"/>
</dbReference>